<name>A0A944DGV2_PSEFL</name>
<protein>
    <submittedName>
        <fullName evidence="1">Uncharacterized protein</fullName>
    </submittedName>
</protein>
<evidence type="ECO:0000313" key="1">
    <source>
        <dbReference type="EMBL" id="MBT2328169.1"/>
    </source>
</evidence>
<dbReference type="EMBL" id="JAGGOB010000009">
    <property type="protein sequence ID" value="MBT2328169.1"/>
    <property type="molecule type" value="Genomic_DNA"/>
</dbReference>
<evidence type="ECO:0000313" key="2">
    <source>
        <dbReference type="Proteomes" id="UP000692896"/>
    </source>
</evidence>
<sequence length="108" mass="11607">GTYQPSIEVPMAGAWVDNPVQFEGEGRPGVGQVVSWFNPDQVWAPGLPVEAGGWQGGAAQSLSAGGHWCRFKQTLTDTADGATASDWVESGRFEVRPPTHLIQTRNSR</sequence>
<dbReference type="AlphaFoldDB" id="A0A944DGV2"/>
<reference evidence="1" key="1">
    <citation type="submission" date="2021-03" db="EMBL/GenBank/DDBJ databases">
        <title>Genomic analysis provides insights into the functional capacity of soil bacteria communities inhabiting an altitudinal gradient in the Atacama Desert.</title>
        <authorList>
            <person name="Gonzalez M."/>
            <person name="Maldonado J."/>
            <person name="Maza F."/>
            <person name="Hodar C."/>
            <person name="Cortes M."/>
            <person name="Palma R."/>
            <person name="Andreani C."/>
            <person name="Gaete A."/>
            <person name="Vasquez-Dean J."/>
            <person name="Acuna V."/>
            <person name="Aguado M."/>
            <person name="Mandakovic D."/>
            <person name="Latorre M."/>
            <person name="Orellana A."/>
            <person name="Gutierrez R."/>
            <person name="Montecino M."/>
            <person name="Allende M."/>
            <person name="Maass A."/>
            <person name="Cambiazo V."/>
        </authorList>
    </citation>
    <scope>NUCLEOTIDE SEQUENCE</scope>
    <source>
        <strain evidence="1">ISL-25</strain>
    </source>
</reference>
<proteinExistence type="predicted"/>
<accession>A0A944DGV2</accession>
<feature type="non-terminal residue" evidence="1">
    <location>
        <position position="1"/>
    </location>
</feature>
<gene>
    <name evidence="1" type="ORF">J7E47_05515</name>
</gene>
<organism evidence="1 2">
    <name type="scientific">Pseudomonas fluorescens</name>
    <dbReference type="NCBI Taxonomy" id="294"/>
    <lineage>
        <taxon>Bacteria</taxon>
        <taxon>Pseudomonadati</taxon>
        <taxon>Pseudomonadota</taxon>
        <taxon>Gammaproteobacteria</taxon>
        <taxon>Pseudomonadales</taxon>
        <taxon>Pseudomonadaceae</taxon>
        <taxon>Pseudomonas</taxon>
    </lineage>
</organism>
<dbReference type="Proteomes" id="UP000692896">
    <property type="component" value="Unassembled WGS sequence"/>
</dbReference>
<comment type="caution">
    <text evidence="1">The sequence shown here is derived from an EMBL/GenBank/DDBJ whole genome shotgun (WGS) entry which is preliminary data.</text>
</comment>